<keyword evidence="5" id="KW-0812">Transmembrane</keyword>
<keyword evidence="2" id="KW-0285">Flavoprotein</keyword>
<gene>
    <name evidence="7" type="ORF">KI688_005882</name>
</gene>
<dbReference type="EMBL" id="JAHRHY010000002">
    <property type="protein sequence ID" value="KAG9071669.1"/>
    <property type="molecule type" value="Genomic_DNA"/>
</dbReference>
<keyword evidence="3" id="KW-0274">FAD</keyword>
<organism evidence="7 8">
    <name type="scientific">Linnemannia hyalina</name>
    <dbReference type="NCBI Taxonomy" id="64524"/>
    <lineage>
        <taxon>Eukaryota</taxon>
        <taxon>Fungi</taxon>
        <taxon>Fungi incertae sedis</taxon>
        <taxon>Mucoromycota</taxon>
        <taxon>Mortierellomycotina</taxon>
        <taxon>Mortierellomycetes</taxon>
        <taxon>Mortierellales</taxon>
        <taxon>Mortierellaceae</taxon>
        <taxon>Linnemannia</taxon>
    </lineage>
</organism>
<dbReference type="Proteomes" id="UP000707451">
    <property type="component" value="Unassembled WGS sequence"/>
</dbReference>
<evidence type="ECO:0000313" key="8">
    <source>
        <dbReference type="Proteomes" id="UP000707451"/>
    </source>
</evidence>
<dbReference type="Gene3D" id="3.50.50.60">
    <property type="entry name" value="FAD/NAD(P)-binding domain"/>
    <property type="match status" value="1"/>
</dbReference>
<feature type="domain" description="FAD-binding" evidence="6">
    <location>
        <begin position="22"/>
        <end position="203"/>
    </location>
</feature>
<evidence type="ECO:0000256" key="1">
    <source>
        <dbReference type="ARBA" id="ARBA00007992"/>
    </source>
</evidence>
<evidence type="ECO:0000256" key="5">
    <source>
        <dbReference type="SAM" id="Phobius"/>
    </source>
</evidence>
<dbReference type="PANTHER" id="PTHR47356:SF2">
    <property type="entry name" value="FAD-BINDING DOMAIN-CONTAINING PROTEIN-RELATED"/>
    <property type="match status" value="1"/>
</dbReference>
<comment type="similarity">
    <text evidence="1">Belongs to the paxM FAD-dependent monooxygenase family.</text>
</comment>
<dbReference type="PRINTS" id="PR00420">
    <property type="entry name" value="RNGMNOXGNASE"/>
</dbReference>
<evidence type="ECO:0000256" key="4">
    <source>
        <dbReference type="ARBA" id="ARBA00023002"/>
    </source>
</evidence>
<protein>
    <recommendedName>
        <fullName evidence="6">FAD-binding domain-containing protein</fullName>
    </recommendedName>
</protein>
<reference evidence="7" key="1">
    <citation type="submission" date="2021-06" db="EMBL/GenBank/DDBJ databases">
        <title>Genome Sequence of Mortierella hyaline Strain SCG-10, a Cold-Adapted, Nitrate-Reducing Fungus Isolated from Soil in Minnesota, USA.</title>
        <authorList>
            <person name="Aldossari N."/>
        </authorList>
    </citation>
    <scope>NUCLEOTIDE SEQUENCE</scope>
    <source>
        <strain evidence="7">SCG-10</strain>
    </source>
</reference>
<evidence type="ECO:0000256" key="2">
    <source>
        <dbReference type="ARBA" id="ARBA00022630"/>
    </source>
</evidence>
<dbReference type="PANTHER" id="PTHR47356">
    <property type="entry name" value="FAD-DEPENDENT MONOOXYGENASE ASQG-RELATED"/>
    <property type="match status" value="1"/>
</dbReference>
<accession>A0A9P7Y542</accession>
<keyword evidence="5" id="KW-1133">Transmembrane helix</keyword>
<dbReference type="GO" id="GO:0071949">
    <property type="term" value="F:FAD binding"/>
    <property type="evidence" value="ECO:0007669"/>
    <property type="project" value="InterPro"/>
</dbReference>
<dbReference type="InterPro" id="IPR002938">
    <property type="entry name" value="FAD-bd"/>
</dbReference>
<keyword evidence="5" id="KW-0472">Membrane</keyword>
<evidence type="ECO:0000256" key="3">
    <source>
        <dbReference type="ARBA" id="ARBA00022827"/>
    </source>
</evidence>
<sequence>MEINPAVTFKHDRSIMYAKRPKVLIVGAGLGGLTLGMLLHKADIPFDIYDKVPEIKPLGAAMYFNCTTVNLFKQCGIYEEFAALGKCVSAIKICNEQRELEFSIDFEGHEQEFGAKGYMITRPALYGLLMRQIPIERIHLGKKVLTMDQGGNGVLIRFSDRTEAEGDILVGADGAYSAVRQGLYAKLKKAGTLPPSDLLPLPFSTVCLVGQTRPLTPEEFPDIAREQCQMRRTIGTDKMYSWSTYNTAQGTMAYMVLQFLTDESSKENDAFRNSEFGPEAVLAMCEEVKDFPVISGGDHKYTLADFFAWSNKEHISKFMLEEKVLKTWYHCRTVLIGDGMSWLKNILTNLPLFYPSDFSFLQLNPAGGVGPANAVQDAMVLANLINGLPFHPIAEEIEAAFKAYQEERMPWVKDAHKISQTHRTMVGQSFASKSTRYVSKHIPPWLFNRIQARAFSYRPQIAFLPLAVDNGRVRPAHQPSLSVKAPVKLETVTTSCK</sequence>
<keyword evidence="4" id="KW-0560">Oxidoreductase</keyword>
<proteinExistence type="inferred from homology"/>
<keyword evidence="8" id="KW-1185">Reference proteome</keyword>
<dbReference type="InterPro" id="IPR050562">
    <property type="entry name" value="FAD_mOase_fung"/>
</dbReference>
<dbReference type="AlphaFoldDB" id="A0A9P7Y542"/>
<comment type="caution">
    <text evidence="7">The sequence shown here is derived from an EMBL/GenBank/DDBJ whole genome shotgun (WGS) entry which is preliminary data.</text>
</comment>
<dbReference type="InterPro" id="IPR036188">
    <property type="entry name" value="FAD/NAD-bd_sf"/>
</dbReference>
<evidence type="ECO:0000313" key="7">
    <source>
        <dbReference type="EMBL" id="KAG9071669.1"/>
    </source>
</evidence>
<dbReference type="Pfam" id="PF01494">
    <property type="entry name" value="FAD_binding_3"/>
    <property type="match status" value="1"/>
</dbReference>
<name>A0A9P7Y542_9FUNG</name>
<dbReference type="SUPFAM" id="SSF51905">
    <property type="entry name" value="FAD/NAD(P)-binding domain"/>
    <property type="match status" value="1"/>
</dbReference>
<evidence type="ECO:0000259" key="6">
    <source>
        <dbReference type="Pfam" id="PF01494"/>
    </source>
</evidence>
<dbReference type="GO" id="GO:0004497">
    <property type="term" value="F:monooxygenase activity"/>
    <property type="evidence" value="ECO:0007669"/>
    <property type="project" value="InterPro"/>
</dbReference>
<feature type="transmembrane region" description="Helical" evidence="5">
    <location>
        <begin position="21"/>
        <end position="39"/>
    </location>
</feature>
<dbReference type="OrthoDB" id="417877at2759"/>